<comment type="caution">
    <text evidence="15">The sequence shown here is derived from an EMBL/GenBank/DDBJ whole genome shotgun (WGS) entry which is preliminary data.</text>
</comment>
<feature type="domain" description="Acyl-CoA dehydrogenase/oxidase C-terminal" evidence="12">
    <location>
        <begin position="258"/>
        <end position="399"/>
    </location>
</feature>
<keyword evidence="5" id="KW-0809">Transit peptide</keyword>
<name>A0ABP8JP59_9MICO</name>
<dbReference type="InterPro" id="IPR037069">
    <property type="entry name" value="AcylCoA_DH/ox_N_sf"/>
</dbReference>
<gene>
    <name evidence="15" type="ORF">GCM10023167_23400</name>
</gene>
<dbReference type="InterPro" id="IPR006091">
    <property type="entry name" value="Acyl-CoA_Oxase/DH_mid-dom"/>
</dbReference>
<dbReference type="Proteomes" id="UP001500642">
    <property type="component" value="Unassembled WGS sequence"/>
</dbReference>
<evidence type="ECO:0000256" key="5">
    <source>
        <dbReference type="ARBA" id="ARBA00022946"/>
    </source>
</evidence>
<dbReference type="PROSITE" id="PS00072">
    <property type="entry name" value="ACYL_COA_DH_1"/>
    <property type="match status" value="1"/>
</dbReference>
<feature type="domain" description="Acyl-CoA dehydrogenase/oxidase N-terminal" evidence="14">
    <location>
        <begin position="36"/>
        <end position="146"/>
    </location>
</feature>
<dbReference type="InterPro" id="IPR036250">
    <property type="entry name" value="AcylCo_DH-like_C"/>
</dbReference>
<dbReference type="InterPro" id="IPR009075">
    <property type="entry name" value="AcylCo_DH/oxidase_C"/>
</dbReference>
<comment type="pathway">
    <text evidence="8">Amino-acid metabolism; tryptophan metabolism.</text>
</comment>
<evidence type="ECO:0000256" key="6">
    <source>
        <dbReference type="ARBA" id="ARBA00023002"/>
    </source>
</evidence>
<protein>
    <recommendedName>
        <fullName evidence="9">glutaryl-CoA dehydrogenase (ETF)</fullName>
        <ecNumber evidence="9">1.3.8.6</ecNumber>
    </recommendedName>
</protein>
<evidence type="ECO:0000259" key="13">
    <source>
        <dbReference type="Pfam" id="PF02770"/>
    </source>
</evidence>
<evidence type="ECO:0000313" key="15">
    <source>
        <dbReference type="EMBL" id="GAA4393899.1"/>
    </source>
</evidence>
<comment type="similarity">
    <text evidence="2 11">Belongs to the acyl-CoA dehydrogenase family.</text>
</comment>
<evidence type="ECO:0000256" key="9">
    <source>
        <dbReference type="ARBA" id="ARBA00039033"/>
    </source>
</evidence>
<dbReference type="PANTHER" id="PTHR42807:SF1">
    <property type="entry name" value="GLUTARYL-COA DEHYDROGENASE, MITOCHONDRIAL"/>
    <property type="match status" value="1"/>
</dbReference>
<organism evidence="15 16">
    <name type="scientific">Brevibacterium pityocampae</name>
    <dbReference type="NCBI Taxonomy" id="506594"/>
    <lineage>
        <taxon>Bacteria</taxon>
        <taxon>Bacillati</taxon>
        <taxon>Actinomycetota</taxon>
        <taxon>Actinomycetes</taxon>
        <taxon>Micrococcales</taxon>
        <taxon>Brevibacteriaceae</taxon>
        <taxon>Brevibacterium</taxon>
    </lineage>
</organism>
<evidence type="ECO:0000256" key="1">
    <source>
        <dbReference type="ARBA" id="ARBA00001974"/>
    </source>
</evidence>
<evidence type="ECO:0000256" key="3">
    <source>
        <dbReference type="ARBA" id="ARBA00022630"/>
    </source>
</evidence>
<dbReference type="Pfam" id="PF02770">
    <property type="entry name" value="Acyl-CoA_dh_M"/>
    <property type="match status" value="1"/>
</dbReference>
<dbReference type="PANTHER" id="PTHR42807">
    <property type="entry name" value="GLUTARYL-COA DEHYDROGENASE, MITOCHONDRIAL"/>
    <property type="match status" value="1"/>
</dbReference>
<keyword evidence="3 11" id="KW-0285">Flavoprotein</keyword>
<evidence type="ECO:0000313" key="16">
    <source>
        <dbReference type="Proteomes" id="UP001500642"/>
    </source>
</evidence>
<dbReference type="InterPro" id="IPR052033">
    <property type="entry name" value="Glutaryl-CoA_DH_mitochondrial"/>
</dbReference>
<evidence type="ECO:0000256" key="8">
    <source>
        <dbReference type="ARBA" id="ARBA00037927"/>
    </source>
</evidence>
<dbReference type="InterPro" id="IPR013786">
    <property type="entry name" value="AcylCoA_DH/ox_N"/>
</dbReference>
<dbReference type="EC" id="1.3.8.6" evidence="9"/>
<dbReference type="SUPFAM" id="SSF47203">
    <property type="entry name" value="Acyl-CoA dehydrogenase C-terminal domain-like"/>
    <property type="match status" value="1"/>
</dbReference>
<keyword evidence="4 11" id="KW-0274">FAD</keyword>
<dbReference type="InterPro" id="IPR009100">
    <property type="entry name" value="AcylCoA_DH/oxidase_NM_dom_sf"/>
</dbReference>
<evidence type="ECO:0000256" key="4">
    <source>
        <dbReference type="ARBA" id="ARBA00022827"/>
    </source>
</evidence>
<proteinExistence type="inferred from homology"/>
<dbReference type="Pfam" id="PF00441">
    <property type="entry name" value="Acyl-CoA_dh_1"/>
    <property type="match status" value="1"/>
</dbReference>
<keyword evidence="16" id="KW-1185">Reference proteome</keyword>
<dbReference type="EMBL" id="BAABGL010000018">
    <property type="protein sequence ID" value="GAA4393899.1"/>
    <property type="molecule type" value="Genomic_DNA"/>
</dbReference>
<dbReference type="Gene3D" id="1.10.540.10">
    <property type="entry name" value="Acyl-CoA dehydrogenase/oxidase, N-terminal domain"/>
    <property type="match status" value="1"/>
</dbReference>
<evidence type="ECO:0000259" key="14">
    <source>
        <dbReference type="Pfam" id="PF02771"/>
    </source>
</evidence>
<feature type="domain" description="Acyl-CoA oxidase/dehydrogenase middle" evidence="13">
    <location>
        <begin position="150"/>
        <end position="239"/>
    </location>
</feature>
<evidence type="ECO:0000256" key="2">
    <source>
        <dbReference type="ARBA" id="ARBA00009347"/>
    </source>
</evidence>
<dbReference type="Gene3D" id="2.40.110.10">
    <property type="entry name" value="Butyryl-CoA Dehydrogenase, subunit A, domain 2"/>
    <property type="match status" value="1"/>
</dbReference>
<accession>A0ABP8JP59</accession>
<evidence type="ECO:0000256" key="11">
    <source>
        <dbReference type="RuleBase" id="RU362125"/>
    </source>
</evidence>
<keyword evidence="6 11" id="KW-0560">Oxidoreductase</keyword>
<comment type="cofactor">
    <cofactor evidence="1 11">
        <name>FAD</name>
        <dbReference type="ChEBI" id="CHEBI:57692"/>
    </cofactor>
</comment>
<evidence type="ECO:0000259" key="12">
    <source>
        <dbReference type="Pfam" id="PF00441"/>
    </source>
</evidence>
<dbReference type="Gene3D" id="1.20.140.10">
    <property type="entry name" value="Butyryl-CoA Dehydrogenase, subunit A, domain 3"/>
    <property type="match status" value="1"/>
</dbReference>
<dbReference type="Pfam" id="PF02771">
    <property type="entry name" value="Acyl-CoA_dh_N"/>
    <property type="match status" value="1"/>
</dbReference>
<dbReference type="SUPFAM" id="SSF56645">
    <property type="entry name" value="Acyl-CoA dehydrogenase NM domain-like"/>
    <property type="match status" value="1"/>
</dbReference>
<evidence type="ECO:0000256" key="10">
    <source>
        <dbReference type="ARBA" id="ARBA00049493"/>
    </source>
</evidence>
<evidence type="ECO:0000256" key="7">
    <source>
        <dbReference type="ARBA" id="ARBA00037899"/>
    </source>
</evidence>
<dbReference type="InterPro" id="IPR046373">
    <property type="entry name" value="Acyl-CoA_Oxase/DH_mid-dom_sf"/>
</dbReference>
<dbReference type="InterPro" id="IPR006089">
    <property type="entry name" value="Acyl-CoA_DH_CS"/>
</dbReference>
<dbReference type="RefSeq" id="WP_345032294.1">
    <property type="nucleotide sequence ID" value="NZ_BAABGL010000018.1"/>
</dbReference>
<sequence length="411" mass="44606">MAHGTERTIAQSTAAERTRELRTRADLLGLESLFSAEELAFRDEVRGFVDEAIRPHVADWFERAEFPRELVREMGERGYLGIHLDSPGCPGRSAVEYGLASLEFESADAGIRTFVSVQGSLAMGAIHHWGSEEQKAEHLPAMARGEVIGCFGLTEPNAGSDPSSMETVARRDGGDWVISGRKRWIGLASIAQLAVIWARTEDGVRGFVVPTDTPGFTATVIEPKFAMRASIQCEIELAEVRVPDSARLPGAEGLSGPFTCLNDARYGIMWGVLGAARDSYETACSYALDREQFGAPIASFQLTQRKLVDMALDIQRGLLVAERTGRLKDAGELDPVQISVGKLANTRDAIAICREARTILGGNGVSAEYSPQRHANNLEAVRTYEGTDEVHTLILGAHLTGIPAFNPPREG</sequence>
<comment type="catalytic activity">
    <reaction evidence="10">
        <text>glutaryl-CoA + oxidized [electron-transfer flavoprotein] + 2 H(+) = (2E)-butenoyl-CoA + reduced [electron-transfer flavoprotein] + CO2</text>
        <dbReference type="Rhea" id="RHEA:13389"/>
        <dbReference type="Rhea" id="RHEA-COMP:10685"/>
        <dbReference type="Rhea" id="RHEA-COMP:10686"/>
        <dbReference type="ChEBI" id="CHEBI:15378"/>
        <dbReference type="ChEBI" id="CHEBI:16526"/>
        <dbReference type="ChEBI" id="CHEBI:57332"/>
        <dbReference type="ChEBI" id="CHEBI:57378"/>
        <dbReference type="ChEBI" id="CHEBI:57692"/>
        <dbReference type="ChEBI" id="CHEBI:58307"/>
        <dbReference type="EC" id="1.3.8.6"/>
    </reaction>
</comment>
<reference evidence="16" key="1">
    <citation type="journal article" date="2019" name="Int. J. Syst. Evol. Microbiol.">
        <title>The Global Catalogue of Microorganisms (GCM) 10K type strain sequencing project: providing services to taxonomists for standard genome sequencing and annotation.</title>
        <authorList>
            <consortium name="The Broad Institute Genomics Platform"/>
            <consortium name="The Broad Institute Genome Sequencing Center for Infectious Disease"/>
            <person name="Wu L."/>
            <person name="Ma J."/>
        </authorList>
    </citation>
    <scope>NUCLEOTIDE SEQUENCE [LARGE SCALE GENOMIC DNA]</scope>
    <source>
        <strain evidence="16">JCM 17808</strain>
    </source>
</reference>
<comment type="pathway">
    <text evidence="7">Amino-acid metabolism; lysine degradation.</text>
</comment>